<organism evidence="2 3">
    <name type="scientific">Thiomicrorhabdus sediminis</name>
    <dbReference type="NCBI Taxonomy" id="2580412"/>
    <lineage>
        <taxon>Bacteria</taxon>
        <taxon>Pseudomonadati</taxon>
        <taxon>Pseudomonadota</taxon>
        <taxon>Gammaproteobacteria</taxon>
        <taxon>Thiotrichales</taxon>
        <taxon>Piscirickettsiaceae</taxon>
        <taxon>Thiomicrorhabdus</taxon>
    </lineage>
</organism>
<accession>A0A4P9K8P7</accession>
<dbReference type="OrthoDB" id="5611350at2"/>
<reference evidence="2 3" key="1">
    <citation type="submission" date="2019-05" db="EMBL/GenBank/DDBJ databases">
        <title>Thiomicrorhabdus sediminis sp. nov, a novel sulfur-oxidizing bacterium isolated from coastal sediment.</title>
        <authorList>
            <person name="Liu X."/>
        </authorList>
    </citation>
    <scope>NUCLEOTIDE SEQUENCE [LARGE SCALE GENOMIC DNA]</scope>
    <source>
        <strain evidence="2 3">G1</strain>
    </source>
</reference>
<keyword evidence="1" id="KW-0812">Transmembrane</keyword>
<protein>
    <submittedName>
        <fullName evidence="2">Uncharacterized protein</fullName>
    </submittedName>
</protein>
<name>A0A4P9K8P7_9GAMM</name>
<keyword evidence="1" id="KW-0472">Membrane</keyword>
<dbReference type="KEGG" id="thig:FE785_09170"/>
<keyword evidence="3" id="KW-1185">Reference proteome</keyword>
<dbReference type="RefSeq" id="WP_138565460.1">
    <property type="nucleotide sequence ID" value="NZ_CP040602.1"/>
</dbReference>
<dbReference type="EMBL" id="CP040602">
    <property type="protein sequence ID" value="QCU90786.1"/>
    <property type="molecule type" value="Genomic_DNA"/>
</dbReference>
<gene>
    <name evidence="2" type="ORF">FE785_09170</name>
</gene>
<sequence length="311" mass="34530">MRDLHKQSGYIVLMGMLVLMIGAMVWFGASGNVMVNRMMLQSNNEEVTQLEQIKQKMLAYAVMHPEVFANVTPKPGVGYFPCPDVDGDGLPDNPCGIKSGTDQLYVFGNVPYQNTLQNFNFLDKQLDSRLYWFAVDSRFVENSALYSFATSSRFAPLNDQLDTHVTDIHHKQVAPILLDGDDEIVMVLFYAGDTLASQARPSVDAADYLEQPVEIVGENIGFNSTGTAMQDFNDYVIAITRSEWQAAMLMRLSRDNSPADQIPDMCVSVGAAGQHWFNDCSYNSTSRPIYSCDGVAIDNLAGQGWRSLLCE</sequence>
<dbReference type="Proteomes" id="UP000304864">
    <property type="component" value="Chromosome"/>
</dbReference>
<evidence type="ECO:0000256" key="1">
    <source>
        <dbReference type="SAM" id="Phobius"/>
    </source>
</evidence>
<dbReference type="AlphaFoldDB" id="A0A4P9K8P7"/>
<evidence type="ECO:0000313" key="3">
    <source>
        <dbReference type="Proteomes" id="UP000304864"/>
    </source>
</evidence>
<keyword evidence="1" id="KW-1133">Transmembrane helix</keyword>
<feature type="transmembrane region" description="Helical" evidence="1">
    <location>
        <begin position="9"/>
        <end position="29"/>
    </location>
</feature>
<evidence type="ECO:0000313" key="2">
    <source>
        <dbReference type="EMBL" id="QCU90786.1"/>
    </source>
</evidence>
<proteinExistence type="predicted"/>